<dbReference type="Gene3D" id="1.10.10.10">
    <property type="entry name" value="Winged helix-like DNA-binding domain superfamily/Winged helix DNA-binding domain"/>
    <property type="match status" value="1"/>
</dbReference>
<dbReference type="PROSITE" id="PS51071">
    <property type="entry name" value="HTH_RPIR"/>
    <property type="match status" value="1"/>
</dbReference>
<dbReference type="OrthoDB" id="4293777at2"/>
<gene>
    <name evidence="6" type="ORF">FSW04_13205</name>
</gene>
<evidence type="ECO:0000313" key="6">
    <source>
        <dbReference type="EMBL" id="QEC48431.1"/>
    </source>
</evidence>
<dbReference type="InterPro" id="IPR035472">
    <property type="entry name" value="RpiR-like_SIS"/>
</dbReference>
<dbReference type="SUPFAM" id="SSF53697">
    <property type="entry name" value="SIS domain"/>
    <property type="match status" value="1"/>
</dbReference>
<dbReference type="AlphaFoldDB" id="A0A5B8U672"/>
<organism evidence="6 7">
    <name type="scientific">Baekduia soli</name>
    <dbReference type="NCBI Taxonomy" id="496014"/>
    <lineage>
        <taxon>Bacteria</taxon>
        <taxon>Bacillati</taxon>
        <taxon>Actinomycetota</taxon>
        <taxon>Thermoleophilia</taxon>
        <taxon>Solirubrobacterales</taxon>
        <taxon>Baekduiaceae</taxon>
        <taxon>Baekduia</taxon>
    </lineage>
</organism>
<proteinExistence type="predicted"/>
<keyword evidence="2" id="KW-0238">DNA-binding</keyword>
<evidence type="ECO:0000259" key="4">
    <source>
        <dbReference type="PROSITE" id="PS51071"/>
    </source>
</evidence>
<dbReference type="SUPFAM" id="SSF46689">
    <property type="entry name" value="Homeodomain-like"/>
    <property type="match status" value="1"/>
</dbReference>
<reference evidence="6 7" key="1">
    <citation type="journal article" date="2018" name="J. Microbiol.">
        <title>Baekduia soli gen. nov., sp. nov., a novel bacterium isolated from the soil of Baekdu Mountain and proposal of a novel family name, Baekduiaceae fam. nov.</title>
        <authorList>
            <person name="An D.S."/>
            <person name="Siddiqi M.Z."/>
            <person name="Kim K.H."/>
            <person name="Yu H.S."/>
            <person name="Im W.T."/>
        </authorList>
    </citation>
    <scope>NUCLEOTIDE SEQUENCE [LARGE SCALE GENOMIC DNA]</scope>
    <source>
        <strain evidence="6 7">BR7-21</strain>
    </source>
</reference>
<evidence type="ECO:0000256" key="1">
    <source>
        <dbReference type="ARBA" id="ARBA00023015"/>
    </source>
</evidence>
<dbReference type="EMBL" id="CP042430">
    <property type="protein sequence ID" value="QEC48431.1"/>
    <property type="molecule type" value="Genomic_DNA"/>
</dbReference>
<dbReference type="Pfam" id="PF01418">
    <property type="entry name" value="HTH_6"/>
    <property type="match status" value="1"/>
</dbReference>
<evidence type="ECO:0000259" key="5">
    <source>
        <dbReference type="PROSITE" id="PS51464"/>
    </source>
</evidence>
<sequence>MTATEARIVEAFEGLSPAHQRIARVVLDDRVAAALCSADALGRRADTNAATIVRFAQALGYRGWAELRETLRGEVPNLVTALERLDAPAARIGAGPGVDAAVVAQDVHNVQETARLNPPEALQAATDALTSARRVLVVGLGIEAPLAEILAVALGRAGLDSRRLGDPGLSATTLELAATAPGDAVVGIAVWRYIADTSRLFDAAVAAGATGIAVTDNRVAPVTRQAHTVLLASDGAPLLSQSMTGMLSLLNVLASRVVAAGAEDARRRLERLDGLFGELGVIDG</sequence>
<keyword evidence="1" id="KW-0805">Transcription regulation</keyword>
<dbReference type="Proteomes" id="UP000321805">
    <property type="component" value="Chromosome"/>
</dbReference>
<protein>
    <submittedName>
        <fullName evidence="6">MurR/RpiR family transcriptional regulator</fullName>
    </submittedName>
</protein>
<dbReference type="InterPro" id="IPR036388">
    <property type="entry name" value="WH-like_DNA-bd_sf"/>
</dbReference>
<dbReference type="RefSeq" id="WP_146919957.1">
    <property type="nucleotide sequence ID" value="NZ_CP042430.1"/>
</dbReference>
<dbReference type="PANTHER" id="PTHR30514">
    <property type="entry name" value="GLUCOKINASE"/>
    <property type="match status" value="1"/>
</dbReference>
<dbReference type="InterPro" id="IPR001347">
    <property type="entry name" value="SIS_dom"/>
</dbReference>
<dbReference type="InterPro" id="IPR009057">
    <property type="entry name" value="Homeodomain-like_sf"/>
</dbReference>
<dbReference type="InterPro" id="IPR046348">
    <property type="entry name" value="SIS_dom_sf"/>
</dbReference>
<keyword evidence="3" id="KW-0804">Transcription</keyword>
<evidence type="ECO:0000256" key="2">
    <source>
        <dbReference type="ARBA" id="ARBA00023125"/>
    </source>
</evidence>
<feature type="domain" description="SIS" evidence="5">
    <location>
        <begin position="125"/>
        <end position="263"/>
    </location>
</feature>
<dbReference type="GO" id="GO:0003700">
    <property type="term" value="F:DNA-binding transcription factor activity"/>
    <property type="evidence" value="ECO:0007669"/>
    <property type="project" value="InterPro"/>
</dbReference>
<dbReference type="GO" id="GO:1901135">
    <property type="term" value="P:carbohydrate derivative metabolic process"/>
    <property type="evidence" value="ECO:0007669"/>
    <property type="project" value="InterPro"/>
</dbReference>
<dbReference type="PROSITE" id="PS51464">
    <property type="entry name" value="SIS"/>
    <property type="match status" value="1"/>
</dbReference>
<feature type="domain" description="HTH rpiR-type" evidence="4">
    <location>
        <begin position="2"/>
        <end position="78"/>
    </location>
</feature>
<dbReference type="InterPro" id="IPR047640">
    <property type="entry name" value="RpiR-like"/>
</dbReference>
<keyword evidence="7" id="KW-1185">Reference proteome</keyword>
<dbReference type="GO" id="GO:0097367">
    <property type="term" value="F:carbohydrate derivative binding"/>
    <property type="evidence" value="ECO:0007669"/>
    <property type="project" value="InterPro"/>
</dbReference>
<name>A0A5B8U672_9ACTN</name>
<dbReference type="KEGG" id="bsol:FSW04_13205"/>
<dbReference type="GO" id="GO:0003677">
    <property type="term" value="F:DNA binding"/>
    <property type="evidence" value="ECO:0007669"/>
    <property type="project" value="UniProtKB-KW"/>
</dbReference>
<accession>A0A5B8U672</accession>
<dbReference type="InterPro" id="IPR000281">
    <property type="entry name" value="HTH_RpiR"/>
</dbReference>
<evidence type="ECO:0000256" key="3">
    <source>
        <dbReference type="ARBA" id="ARBA00023163"/>
    </source>
</evidence>
<evidence type="ECO:0000313" key="7">
    <source>
        <dbReference type="Proteomes" id="UP000321805"/>
    </source>
</evidence>
<dbReference type="Gene3D" id="3.40.50.10490">
    <property type="entry name" value="Glucose-6-phosphate isomerase like protein, domain 1"/>
    <property type="match status" value="1"/>
</dbReference>
<dbReference type="PANTHER" id="PTHR30514:SF18">
    <property type="entry name" value="RPIR-FAMILY TRANSCRIPTIONAL REGULATOR"/>
    <property type="match status" value="1"/>
</dbReference>
<dbReference type="CDD" id="cd05013">
    <property type="entry name" value="SIS_RpiR"/>
    <property type="match status" value="1"/>
</dbReference>